<proteinExistence type="predicted"/>
<sequence>MDGWRHVRMTENRNVVEDYWTITDIHRLAHAPPPSYSRMMAKVVPLLPQPCGLNLTIPRMKEAVICKTVRFPKERPGECTDEFVVECSMDVVQKFTKLVTKEQHDRVAVEFEANVG</sequence>
<reference evidence="2" key="2">
    <citation type="submission" date="2015-01" db="EMBL/GenBank/DDBJ databases">
        <title>Evolutionary Origins and Diversification of the Mycorrhizal Mutualists.</title>
        <authorList>
            <consortium name="DOE Joint Genome Institute"/>
            <consortium name="Mycorrhizal Genomics Consortium"/>
            <person name="Kohler A."/>
            <person name="Kuo A."/>
            <person name="Nagy L.G."/>
            <person name="Floudas D."/>
            <person name="Copeland A."/>
            <person name="Barry K.W."/>
            <person name="Cichocki N."/>
            <person name="Veneault-Fourrey C."/>
            <person name="LaButti K."/>
            <person name="Lindquist E.A."/>
            <person name="Lipzen A."/>
            <person name="Lundell T."/>
            <person name="Morin E."/>
            <person name="Murat C."/>
            <person name="Riley R."/>
            <person name="Ohm R."/>
            <person name="Sun H."/>
            <person name="Tunlid A."/>
            <person name="Henrissat B."/>
            <person name="Grigoriev I.V."/>
            <person name="Hibbett D.S."/>
            <person name="Martin F."/>
        </authorList>
    </citation>
    <scope>NUCLEOTIDE SEQUENCE [LARGE SCALE GENOMIC DNA]</scope>
    <source>
        <strain evidence="2">Ve08.2h10</strain>
    </source>
</reference>
<keyword evidence="2" id="KW-1185">Reference proteome</keyword>
<evidence type="ECO:0000313" key="1">
    <source>
        <dbReference type="EMBL" id="KIK92722.1"/>
    </source>
</evidence>
<reference evidence="1 2" key="1">
    <citation type="submission" date="2014-04" db="EMBL/GenBank/DDBJ databases">
        <authorList>
            <consortium name="DOE Joint Genome Institute"/>
            <person name="Kuo A."/>
            <person name="Kohler A."/>
            <person name="Jargeat P."/>
            <person name="Nagy L.G."/>
            <person name="Floudas D."/>
            <person name="Copeland A."/>
            <person name="Barry K.W."/>
            <person name="Cichocki N."/>
            <person name="Veneault-Fourrey C."/>
            <person name="LaButti K."/>
            <person name="Lindquist E.A."/>
            <person name="Lipzen A."/>
            <person name="Lundell T."/>
            <person name="Morin E."/>
            <person name="Murat C."/>
            <person name="Sun H."/>
            <person name="Tunlid A."/>
            <person name="Henrissat B."/>
            <person name="Grigoriev I.V."/>
            <person name="Hibbett D.S."/>
            <person name="Martin F."/>
            <person name="Nordberg H.P."/>
            <person name="Cantor M.N."/>
            <person name="Hua S.X."/>
        </authorList>
    </citation>
    <scope>NUCLEOTIDE SEQUENCE [LARGE SCALE GENOMIC DNA]</scope>
    <source>
        <strain evidence="1 2">Ve08.2h10</strain>
    </source>
</reference>
<dbReference type="Proteomes" id="UP000054538">
    <property type="component" value="Unassembled WGS sequence"/>
</dbReference>
<protein>
    <submittedName>
        <fullName evidence="1">Uncharacterized protein</fullName>
    </submittedName>
</protein>
<organism evidence="1 2">
    <name type="scientific">Paxillus rubicundulus Ve08.2h10</name>
    <dbReference type="NCBI Taxonomy" id="930991"/>
    <lineage>
        <taxon>Eukaryota</taxon>
        <taxon>Fungi</taxon>
        <taxon>Dikarya</taxon>
        <taxon>Basidiomycota</taxon>
        <taxon>Agaricomycotina</taxon>
        <taxon>Agaricomycetes</taxon>
        <taxon>Agaricomycetidae</taxon>
        <taxon>Boletales</taxon>
        <taxon>Paxilineae</taxon>
        <taxon>Paxillaceae</taxon>
        <taxon>Paxillus</taxon>
    </lineage>
</organism>
<name>A0A0D0D736_9AGAM</name>
<gene>
    <name evidence="1" type="ORF">PAXRUDRAFT_557054</name>
</gene>
<dbReference type="AlphaFoldDB" id="A0A0D0D736"/>
<evidence type="ECO:0000313" key="2">
    <source>
        <dbReference type="Proteomes" id="UP000054538"/>
    </source>
</evidence>
<dbReference type="HOGENOM" id="CLU_2097611_0_0_1"/>
<dbReference type="InParanoid" id="A0A0D0D736"/>
<dbReference type="EMBL" id="KN825249">
    <property type="protein sequence ID" value="KIK92722.1"/>
    <property type="molecule type" value="Genomic_DNA"/>
</dbReference>
<accession>A0A0D0D736</accession>